<keyword evidence="3" id="KW-1185">Reference proteome</keyword>
<proteinExistence type="predicted"/>
<dbReference type="AlphaFoldDB" id="A0AAV2G2H5"/>
<accession>A0AAV2G2H5</accession>
<sequence length="66" mass="7143">MSGGERGGDEALTDDDDDEASSLKLMRVQQERSAFLPPSKTLLRFSGVTVDSFANKSFCSGRRKSG</sequence>
<reference evidence="2 3" key="1">
    <citation type="submission" date="2024-04" db="EMBL/GenBank/DDBJ databases">
        <authorList>
            <person name="Fracassetti M."/>
        </authorList>
    </citation>
    <scope>NUCLEOTIDE SEQUENCE [LARGE SCALE GENOMIC DNA]</scope>
</reference>
<dbReference type="EMBL" id="OZ034820">
    <property type="protein sequence ID" value="CAL1403988.1"/>
    <property type="molecule type" value="Genomic_DNA"/>
</dbReference>
<organism evidence="2 3">
    <name type="scientific">Linum trigynum</name>
    <dbReference type="NCBI Taxonomy" id="586398"/>
    <lineage>
        <taxon>Eukaryota</taxon>
        <taxon>Viridiplantae</taxon>
        <taxon>Streptophyta</taxon>
        <taxon>Embryophyta</taxon>
        <taxon>Tracheophyta</taxon>
        <taxon>Spermatophyta</taxon>
        <taxon>Magnoliopsida</taxon>
        <taxon>eudicotyledons</taxon>
        <taxon>Gunneridae</taxon>
        <taxon>Pentapetalae</taxon>
        <taxon>rosids</taxon>
        <taxon>fabids</taxon>
        <taxon>Malpighiales</taxon>
        <taxon>Linaceae</taxon>
        <taxon>Linum</taxon>
    </lineage>
</organism>
<gene>
    <name evidence="2" type="ORF">LTRI10_LOCUS43879</name>
</gene>
<evidence type="ECO:0000313" key="3">
    <source>
        <dbReference type="Proteomes" id="UP001497516"/>
    </source>
</evidence>
<name>A0AAV2G2H5_9ROSI</name>
<evidence type="ECO:0000313" key="2">
    <source>
        <dbReference type="EMBL" id="CAL1403988.1"/>
    </source>
</evidence>
<feature type="compositionally biased region" description="Acidic residues" evidence="1">
    <location>
        <begin position="11"/>
        <end position="20"/>
    </location>
</feature>
<dbReference type="Proteomes" id="UP001497516">
    <property type="component" value="Chromosome 7"/>
</dbReference>
<evidence type="ECO:0000256" key="1">
    <source>
        <dbReference type="SAM" id="MobiDB-lite"/>
    </source>
</evidence>
<protein>
    <submittedName>
        <fullName evidence="2">Uncharacterized protein</fullName>
    </submittedName>
</protein>
<feature type="region of interest" description="Disordered" evidence="1">
    <location>
        <begin position="1"/>
        <end position="21"/>
    </location>
</feature>